<accession>A0ABR3V0X1</accession>
<dbReference type="Proteomes" id="UP001586593">
    <property type="component" value="Unassembled WGS sequence"/>
</dbReference>
<protein>
    <submittedName>
        <fullName evidence="1">Uncharacterized protein</fullName>
    </submittedName>
</protein>
<gene>
    <name evidence="1" type="ORF">VTK73DRAFT_5918</name>
</gene>
<sequence length="158" mass="17632">MLANSPLATGAKSSFFLFFAAIRPPEAKPWAPRTSDPSSPLLPYRQYCTVYTCKIPALTPSRSRDPRLNHLCGRIKPRRGWPDQNIPFLFHRTTCSCKIPFSWPDHRHSRPSCPFVGPAIHHRARPAEITGPLVDIGRLSVSPSLSLGSGLARPRGRR</sequence>
<name>A0ABR3V0X1_9PEZI</name>
<evidence type="ECO:0000313" key="1">
    <source>
        <dbReference type="EMBL" id="KAL1835255.1"/>
    </source>
</evidence>
<proteinExistence type="predicted"/>
<comment type="caution">
    <text evidence="1">The sequence shown here is derived from an EMBL/GenBank/DDBJ whole genome shotgun (WGS) entry which is preliminary data.</text>
</comment>
<dbReference type="EMBL" id="JAZHXJ010003313">
    <property type="protein sequence ID" value="KAL1835255.1"/>
    <property type="molecule type" value="Genomic_DNA"/>
</dbReference>
<keyword evidence="2" id="KW-1185">Reference proteome</keyword>
<organism evidence="1 2">
    <name type="scientific">Phialemonium thermophilum</name>
    <dbReference type="NCBI Taxonomy" id="223376"/>
    <lineage>
        <taxon>Eukaryota</taxon>
        <taxon>Fungi</taxon>
        <taxon>Dikarya</taxon>
        <taxon>Ascomycota</taxon>
        <taxon>Pezizomycotina</taxon>
        <taxon>Sordariomycetes</taxon>
        <taxon>Sordariomycetidae</taxon>
        <taxon>Cephalothecales</taxon>
        <taxon>Cephalothecaceae</taxon>
        <taxon>Phialemonium</taxon>
    </lineage>
</organism>
<evidence type="ECO:0000313" key="2">
    <source>
        <dbReference type="Proteomes" id="UP001586593"/>
    </source>
</evidence>
<reference evidence="1 2" key="1">
    <citation type="journal article" date="2024" name="Commun. Biol.">
        <title>Comparative genomic analysis of thermophilic fungi reveals convergent evolutionary adaptations and gene losses.</title>
        <authorList>
            <person name="Steindorff A.S."/>
            <person name="Aguilar-Pontes M.V."/>
            <person name="Robinson A.J."/>
            <person name="Andreopoulos B."/>
            <person name="LaButti K."/>
            <person name="Kuo A."/>
            <person name="Mondo S."/>
            <person name="Riley R."/>
            <person name="Otillar R."/>
            <person name="Haridas S."/>
            <person name="Lipzen A."/>
            <person name="Grimwood J."/>
            <person name="Schmutz J."/>
            <person name="Clum A."/>
            <person name="Reid I.D."/>
            <person name="Moisan M.C."/>
            <person name="Butler G."/>
            <person name="Nguyen T.T.M."/>
            <person name="Dewar K."/>
            <person name="Conant G."/>
            <person name="Drula E."/>
            <person name="Henrissat B."/>
            <person name="Hansel C."/>
            <person name="Singer S."/>
            <person name="Hutchinson M.I."/>
            <person name="de Vries R.P."/>
            <person name="Natvig D.O."/>
            <person name="Powell A.J."/>
            <person name="Tsang A."/>
            <person name="Grigoriev I.V."/>
        </authorList>
    </citation>
    <scope>NUCLEOTIDE SEQUENCE [LARGE SCALE GENOMIC DNA]</scope>
    <source>
        <strain evidence="1 2">ATCC 24622</strain>
    </source>
</reference>